<organism evidence="1 2">
    <name type="scientific">Clostridium porci</name>
    <dbReference type="NCBI Taxonomy" id="2605778"/>
    <lineage>
        <taxon>Bacteria</taxon>
        <taxon>Bacillati</taxon>
        <taxon>Bacillota</taxon>
        <taxon>Clostridia</taxon>
        <taxon>Eubacteriales</taxon>
        <taxon>Clostridiaceae</taxon>
        <taxon>Clostridium</taxon>
    </lineage>
</organism>
<dbReference type="AlphaFoldDB" id="A0A7X2NPS6"/>
<name>A0A7X2NPS6_9CLOT</name>
<accession>A0A7X2NPS6</accession>
<evidence type="ECO:0000313" key="1">
    <source>
        <dbReference type="EMBL" id="MSS38616.1"/>
    </source>
</evidence>
<protein>
    <submittedName>
        <fullName evidence="1">Uncharacterized protein</fullName>
    </submittedName>
</protein>
<sequence>MTIVMMNSGIVLDIMVKPEQRIKDILKVLEENGRIIYRSGRDNLYIRSWRKGNFVNPYLTFKQAEIFSGDILYIDVEEE</sequence>
<evidence type="ECO:0000313" key="2">
    <source>
        <dbReference type="Proteomes" id="UP000429958"/>
    </source>
</evidence>
<keyword evidence="2" id="KW-1185">Reference proteome</keyword>
<dbReference type="EMBL" id="VUMD01000031">
    <property type="protein sequence ID" value="MSS38616.1"/>
    <property type="molecule type" value="Genomic_DNA"/>
</dbReference>
<dbReference type="Proteomes" id="UP000429958">
    <property type="component" value="Unassembled WGS sequence"/>
</dbReference>
<dbReference type="RefSeq" id="WP_154474005.1">
    <property type="nucleotide sequence ID" value="NZ_VUMD01000031.1"/>
</dbReference>
<reference evidence="1 2" key="1">
    <citation type="submission" date="2019-08" db="EMBL/GenBank/DDBJ databases">
        <title>In-depth cultivation of the pig gut microbiome towards novel bacterial diversity and tailored functional studies.</title>
        <authorList>
            <person name="Wylensek D."/>
            <person name="Hitch T.C.A."/>
            <person name="Clavel T."/>
        </authorList>
    </citation>
    <scope>NUCLEOTIDE SEQUENCE [LARGE SCALE GENOMIC DNA]</scope>
    <source>
        <strain evidence="1 2">WCA-389-WT-23D1</strain>
    </source>
</reference>
<gene>
    <name evidence="1" type="ORF">FYJ39_19405</name>
</gene>
<comment type="caution">
    <text evidence="1">The sequence shown here is derived from an EMBL/GenBank/DDBJ whole genome shotgun (WGS) entry which is preliminary data.</text>
</comment>
<proteinExistence type="predicted"/>